<evidence type="ECO:0000313" key="3">
    <source>
        <dbReference type="EMBL" id="GAG15775.1"/>
    </source>
</evidence>
<dbReference type="GO" id="GO:0004312">
    <property type="term" value="F:fatty acid synthase activity"/>
    <property type="evidence" value="ECO:0007669"/>
    <property type="project" value="TreeGrafter"/>
</dbReference>
<dbReference type="InterPro" id="IPR001227">
    <property type="entry name" value="Ac_transferase_dom_sf"/>
</dbReference>
<keyword evidence="1" id="KW-0808">Transferase</keyword>
<dbReference type="EMBL" id="BARS01035172">
    <property type="protein sequence ID" value="GAG15775.1"/>
    <property type="molecule type" value="Genomic_DNA"/>
</dbReference>
<dbReference type="InterPro" id="IPR050091">
    <property type="entry name" value="PKS_NRPS_Biosynth_Enz"/>
</dbReference>
<protein>
    <recommendedName>
        <fullName evidence="2">Malonyl-CoA:ACP transacylase (MAT) domain-containing protein</fullName>
    </recommendedName>
</protein>
<dbReference type="SUPFAM" id="SSF55048">
    <property type="entry name" value="Probable ACP-binding domain of malonyl-CoA ACP transacylase"/>
    <property type="match status" value="1"/>
</dbReference>
<dbReference type="InterPro" id="IPR016035">
    <property type="entry name" value="Acyl_Trfase/lysoPLipase"/>
</dbReference>
<dbReference type="InterPro" id="IPR016036">
    <property type="entry name" value="Malonyl_transacylase_ACP-bd"/>
</dbReference>
<feature type="non-terminal residue" evidence="3">
    <location>
        <position position="258"/>
    </location>
</feature>
<dbReference type="GO" id="GO:0006633">
    <property type="term" value="P:fatty acid biosynthetic process"/>
    <property type="evidence" value="ECO:0007669"/>
    <property type="project" value="TreeGrafter"/>
</dbReference>
<dbReference type="InterPro" id="IPR014043">
    <property type="entry name" value="Acyl_transferase_dom"/>
</dbReference>
<dbReference type="PANTHER" id="PTHR43775">
    <property type="entry name" value="FATTY ACID SYNTHASE"/>
    <property type="match status" value="1"/>
</dbReference>
<comment type="caution">
    <text evidence="3">The sequence shown here is derived from an EMBL/GenBank/DDBJ whole genome shotgun (WGS) entry which is preliminary data.</text>
</comment>
<evidence type="ECO:0000256" key="1">
    <source>
        <dbReference type="ARBA" id="ARBA00022679"/>
    </source>
</evidence>
<organism evidence="3">
    <name type="scientific">marine sediment metagenome</name>
    <dbReference type="NCBI Taxonomy" id="412755"/>
    <lineage>
        <taxon>unclassified sequences</taxon>
        <taxon>metagenomes</taxon>
        <taxon>ecological metagenomes</taxon>
    </lineage>
</organism>
<dbReference type="SMART" id="SM00827">
    <property type="entry name" value="PKS_AT"/>
    <property type="match status" value="1"/>
</dbReference>
<gene>
    <name evidence="3" type="ORF">S01H1_54231</name>
</gene>
<sequence length="258" mass="28846">EDGLALVAERGRLMQSMPPGSMLSVPLAEADVQPLLDESLTVATINRPSRCVVSGPTEAIVALEQQLADEGIASRRLHTSHAFHSPMMDSILEPFKERVSRVQLHAPQIPYVSNVTGTWVTPEEATNPAYWAQHLRQTVRFSEGVSVLAQSPEQVLLEVGPGRTLRTLAKRHPDLAPEQVVLSSMRHPRDVQDDDAFLLHAMGQLWLTGVLIDWQAFCQDERRLRLSLPTYPFERHRYWVAPPEDTGAQPVSFLKNPN</sequence>
<evidence type="ECO:0000259" key="2">
    <source>
        <dbReference type="SMART" id="SM00827"/>
    </source>
</evidence>
<dbReference type="Gene3D" id="3.40.366.10">
    <property type="entry name" value="Malonyl-Coenzyme A Acyl Carrier Protein, domain 2"/>
    <property type="match status" value="1"/>
</dbReference>
<dbReference type="PANTHER" id="PTHR43775:SF51">
    <property type="entry name" value="INACTIVE PHENOLPHTHIOCEROL SYNTHESIS POLYKETIDE SYNTHASE TYPE I PKS1-RELATED"/>
    <property type="match status" value="1"/>
</dbReference>
<accession>X0VBR9</accession>
<feature type="domain" description="Malonyl-CoA:ACP transacylase (MAT)" evidence="2">
    <location>
        <begin position="1"/>
        <end position="189"/>
    </location>
</feature>
<proteinExistence type="predicted"/>
<dbReference type="Pfam" id="PF00698">
    <property type="entry name" value="Acyl_transf_1"/>
    <property type="match status" value="1"/>
</dbReference>
<feature type="non-terminal residue" evidence="3">
    <location>
        <position position="1"/>
    </location>
</feature>
<reference evidence="3" key="1">
    <citation type="journal article" date="2014" name="Front. Microbiol.">
        <title>High frequency of phylogenetically diverse reductive dehalogenase-homologous genes in deep subseafloor sedimentary metagenomes.</title>
        <authorList>
            <person name="Kawai M."/>
            <person name="Futagami T."/>
            <person name="Toyoda A."/>
            <person name="Takaki Y."/>
            <person name="Nishi S."/>
            <person name="Hori S."/>
            <person name="Arai W."/>
            <person name="Tsubouchi T."/>
            <person name="Morono Y."/>
            <person name="Uchiyama I."/>
            <person name="Ito T."/>
            <person name="Fujiyama A."/>
            <person name="Inagaki F."/>
            <person name="Takami H."/>
        </authorList>
    </citation>
    <scope>NUCLEOTIDE SEQUENCE</scope>
    <source>
        <strain evidence="3">Expedition CK06-06</strain>
    </source>
</reference>
<dbReference type="Gene3D" id="3.30.70.3290">
    <property type="match status" value="1"/>
</dbReference>
<dbReference type="SUPFAM" id="SSF52151">
    <property type="entry name" value="FabD/lysophospholipase-like"/>
    <property type="match status" value="1"/>
</dbReference>
<name>X0VBR9_9ZZZZ</name>
<dbReference type="AlphaFoldDB" id="X0VBR9"/>